<keyword evidence="4" id="KW-1185">Reference proteome</keyword>
<keyword evidence="2" id="KW-1133">Transmembrane helix</keyword>
<evidence type="ECO:0000313" key="3">
    <source>
        <dbReference type="EMBL" id="KAL5107392.1"/>
    </source>
</evidence>
<sequence>MGLSSSKDEAIRGEIGCDSIGTVPCSESSSLMCFEGVCALFVAETEKRCVERCKCYPGYFGEHCQFRDSSILATAGIVGGIIGIFLLIFIGSIIWCCWYTACQSRRKRRRLNQECEREQNLPTDIESNPHLNDASNQRSQSEYSADRPRSGYYEHELCDSINNGNNGRINSNAANIDRLETADSLDSIREATCLLASHQTDHQTTAISMKLPIPHQKTSASPG</sequence>
<keyword evidence="2" id="KW-0812">Transmembrane</keyword>
<gene>
    <name evidence="3" type="ORF">TcWFU_001786</name>
</gene>
<feature type="compositionally biased region" description="Polar residues" evidence="1">
    <location>
        <begin position="122"/>
        <end position="143"/>
    </location>
</feature>
<comment type="caution">
    <text evidence="3">The sequence shown here is derived from an EMBL/GenBank/DDBJ whole genome shotgun (WGS) entry which is preliminary data.</text>
</comment>
<dbReference type="EMBL" id="JAKROA010000004">
    <property type="protein sequence ID" value="KAL5107392.1"/>
    <property type="molecule type" value="Genomic_DNA"/>
</dbReference>
<name>A0ABR4QCZ4_9CEST</name>
<accession>A0ABR4QCZ4</accession>
<evidence type="ECO:0008006" key="5">
    <source>
        <dbReference type="Google" id="ProtNLM"/>
    </source>
</evidence>
<evidence type="ECO:0000313" key="4">
    <source>
        <dbReference type="Proteomes" id="UP001651158"/>
    </source>
</evidence>
<protein>
    <recommendedName>
        <fullName evidence="5">EGF-like domain-containing protein</fullName>
    </recommendedName>
</protein>
<dbReference type="Gene3D" id="2.10.25.10">
    <property type="entry name" value="Laminin"/>
    <property type="match status" value="1"/>
</dbReference>
<evidence type="ECO:0000256" key="1">
    <source>
        <dbReference type="SAM" id="MobiDB-lite"/>
    </source>
</evidence>
<feature type="region of interest" description="Disordered" evidence="1">
    <location>
        <begin position="122"/>
        <end position="146"/>
    </location>
</feature>
<reference evidence="3 4" key="1">
    <citation type="journal article" date="2022" name="Front. Cell. Infect. Microbiol.">
        <title>The Genomes of Two Strains of Taenia crassiceps the Animal Model for the Study of Human Cysticercosis.</title>
        <authorList>
            <person name="Bobes R.J."/>
            <person name="Estrada K."/>
            <person name="Rios-Valencia D.G."/>
            <person name="Calderon-Gallegos A."/>
            <person name="de la Torre P."/>
            <person name="Carrero J.C."/>
            <person name="Sanchez-Flores A."/>
            <person name="Laclette J.P."/>
        </authorList>
    </citation>
    <scope>NUCLEOTIDE SEQUENCE [LARGE SCALE GENOMIC DNA]</scope>
    <source>
        <strain evidence="3">WFUcys</strain>
    </source>
</reference>
<proteinExistence type="predicted"/>
<feature type="transmembrane region" description="Helical" evidence="2">
    <location>
        <begin position="77"/>
        <end position="101"/>
    </location>
</feature>
<keyword evidence="2" id="KW-0472">Membrane</keyword>
<organism evidence="3 4">
    <name type="scientific">Taenia crassiceps</name>
    <dbReference type="NCBI Taxonomy" id="6207"/>
    <lineage>
        <taxon>Eukaryota</taxon>
        <taxon>Metazoa</taxon>
        <taxon>Spiralia</taxon>
        <taxon>Lophotrochozoa</taxon>
        <taxon>Platyhelminthes</taxon>
        <taxon>Cestoda</taxon>
        <taxon>Eucestoda</taxon>
        <taxon>Cyclophyllidea</taxon>
        <taxon>Taeniidae</taxon>
        <taxon>Taenia</taxon>
    </lineage>
</organism>
<evidence type="ECO:0000256" key="2">
    <source>
        <dbReference type="SAM" id="Phobius"/>
    </source>
</evidence>
<dbReference type="Proteomes" id="UP001651158">
    <property type="component" value="Unassembled WGS sequence"/>
</dbReference>